<proteinExistence type="predicted"/>
<dbReference type="EMBL" id="CP070499">
    <property type="protein sequence ID" value="QSB13218.1"/>
    <property type="molecule type" value="Genomic_DNA"/>
</dbReference>
<organism evidence="1 2">
    <name type="scientific">Natronosporangium hydrolyticum</name>
    <dbReference type="NCBI Taxonomy" id="2811111"/>
    <lineage>
        <taxon>Bacteria</taxon>
        <taxon>Bacillati</taxon>
        <taxon>Actinomycetota</taxon>
        <taxon>Actinomycetes</taxon>
        <taxon>Micromonosporales</taxon>
        <taxon>Micromonosporaceae</taxon>
        <taxon>Natronosporangium</taxon>
    </lineage>
</organism>
<gene>
    <name evidence="1" type="ORF">JQS43_16470</name>
</gene>
<accession>A0A895YHL4</accession>
<reference evidence="1" key="1">
    <citation type="submission" date="2021-02" db="EMBL/GenBank/DDBJ databases">
        <title>Natrosporangium hydrolyticum gen. nov., sp. nov, a haloalkaliphilic actinobacterium from a soda solonchak soil.</title>
        <authorList>
            <person name="Sorokin D.Y."/>
            <person name="Khijniak T.V."/>
            <person name="Zakharycheva A.P."/>
            <person name="Boueva O.V."/>
            <person name="Ariskina E.V."/>
            <person name="Hahnke R.L."/>
            <person name="Bunk B."/>
            <person name="Sproer C."/>
            <person name="Schumann P."/>
            <person name="Evtushenko L.I."/>
            <person name="Kublanov I.V."/>
        </authorList>
    </citation>
    <scope>NUCLEOTIDE SEQUENCE</scope>
    <source>
        <strain evidence="1">DSM 106523</strain>
    </source>
</reference>
<name>A0A895YHL4_9ACTN</name>
<protein>
    <submittedName>
        <fullName evidence="1">Uncharacterized protein</fullName>
    </submittedName>
</protein>
<dbReference type="RefSeq" id="WP_239675296.1">
    <property type="nucleotide sequence ID" value="NZ_CP070499.1"/>
</dbReference>
<sequence length="68" mass="7091">MGRVGIPLLLVIWLVVGAVAAGQRGYYNVSNHDCATIGTTLVTIVAGPLNYVGLNPEIDCPDAPEPSQ</sequence>
<dbReference type="Proteomes" id="UP000662857">
    <property type="component" value="Chromosome"/>
</dbReference>
<evidence type="ECO:0000313" key="1">
    <source>
        <dbReference type="EMBL" id="QSB13218.1"/>
    </source>
</evidence>
<evidence type="ECO:0000313" key="2">
    <source>
        <dbReference type="Proteomes" id="UP000662857"/>
    </source>
</evidence>
<keyword evidence="2" id="KW-1185">Reference proteome</keyword>
<dbReference type="KEGG" id="nhy:JQS43_16470"/>
<dbReference type="AlphaFoldDB" id="A0A895YHL4"/>